<comment type="caution">
    <text evidence="6">The sequence shown here is derived from an EMBL/GenBank/DDBJ whole genome shotgun (WGS) entry which is preliminary data.</text>
</comment>
<dbReference type="SUPFAM" id="SSF103473">
    <property type="entry name" value="MFS general substrate transporter"/>
    <property type="match status" value="1"/>
</dbReference>
<proteinExistence type="predicted"/>
<name>A0AAD9VFF2_ACRCE</name>
<keyword evidence="4 5" id="KW-0472">Membrane</keyword>
<gene>
    <name evidence="6" type="ORF">P5673_002848</name>
</gene>
<organism evidence="6 7">
    <name type="scientific">Acropora cervicornis</name>
    <name type="common">Staghorn coral</name>
    <dbReference type="NCBI Taxonomy" id="6130"/>
    <lineage>
        <taxon>Eukaryota</taxon>
        <taxon>Metazoa</taxon>
        <taxon>Cnidaria</taxon>
        <taxon>Anthozoa</taxon>
        <taxon>Hexacorallia</taxon>
        <taxon>Scleractinia</taxon>
        <taxon>Astrocoeniina</taxon>
        <taxon>Acroporidae</taxon>
        <taxon>Acropora</taxon>
    </lineage>
</organism>
<dbReference type="InterPro" id="IPR036259">
    <property type="entry name" value="MFS_trans_sf"/>
</dbReference>
<sequence length="171" mass="19159">MLGMCIFCGGQFQRILFFGLNTILVFTVTCQFSLLVFAFGNPGFHCVTPNVTCDAKKCCDDCKAYEFNGPFHSTVSELLSGVVSSFVHNIPLFAFLRFLSGFGLSGVLLSHYIYSMELVGPSIRTAAGNISYFLYNGYQILLVLIAYYVRSWRSLLLITMATAVRVYPFWK</sequence>
<evidence type="ECO:0000256" key="5">
    <source>
        <dbReference type="SAM" id="Phobius"/>
    </source>
</evidence>
<feature type="transmembrane region" description="Helical" evidence="5">
    <location>
        <begin position="126"/>
        <end position="148"/>
    </location>
</feature>
<keyword evidence="2 5" id="KW-0812">Transmembrane</keyword>
<comment type="subcellular location">
    <subcellularLocation>
        <location evidence="1">Membrane</location>
        <topology evidence="1">Multi-pass membrane protein</topology>
    </subcellularLocation>
</comment>
<dbReference type="PANTHER" id="PTHR24064">
    <property type="entry name" value="SOLUTE CARRIER FAMILY 22 MEMBER"/>
    <property type="match status" value="1"/>
</dbReference>
<protein>
    <submittedName>
        <fullName evidence="6">Organic cation/carnitine transporter 4</fullName>
    </submittedName>
</protein>
<evidence type="ECO:0000256" key="3">
    <source>
        <dbReference type="ARBA" id="ARBA00022989"/>
    </source>
</evidence>
<evidence type="ECO:0000256" key="4">
    <source>
        <dbReference type="ARBA" id="ARBA00023136"/>
    </source>
</evidence>
<dbReference type="GO" id="GO:0016020">
    <property type="term" value="C:membrane"/>
    <property type="evidence" value="ECO:0007669"/>
    <property type="project" value="UniProtKB-SubCell"/>
</dbReference>
<reference evidence="6" key="2">
    <citation type="journal article" date="2023" name="Science">
        <title>Genomic signatures of disease resistance in endangered staghorn corals.</title>
        <authorList>
            <person name="Vollmer S.V."/>
            <person name="Selwyn J.D."/>
            <person name="Despard B.A."/>
            <person name="Roesel C.L."/>
        </authorList>
    </citation>
    <scope>NUCLEOTIDE SEQUENCE</scope>
    <source>
        <strain evidence="6">K2</strain>
    </source>
</reference>
<evidence type="ECO:0000313" key="6">
    <source>
        <dbReference type="EMBL" id="KAK2572583.1"/>
    </source>
</evidence>
<dbReference type="AlphaFoldDB" id="A0AAD9VFF2"/>
<dbReference type="Gene3D" id="1.20.1250.20">
    <property type="entry name" value="MFS general substrate transporter like domains"/>
    <property type="match status" value="1"/>
</dbReference>
<keyword evidence="7" id="KW-1185">Reference proteome</keyword>
<dbReference type="EMBL" id="JARQWQ010000004">
    <property type="protein sequence ID" value="KAK2572583.1"/>
    <property type="molecule type" value="Genomic_DNA"/>
</dbReference>
<evidence type="ECO:0000256" key="2">
    <source>
        <dbReference type="ARBA" id="ARBA00022692"/>
    </source>
</evidence>
<dbReference type="Proteomes" id="UP001249851">
    <property type="component" value="Unassembled WGS sequence"/>
</dbReference>
<feature type="transmembrane region" description="Helical" evidence="5">
    <location>
        <begin position="15"/>
        <end position="39"/>
    </location>
</feature>
<reference evidence="6" key="1">
    <citation type="journal article" date="2023" name="G3 (Bethesda)">
        <title>Whole genome assembly and annotation of the endangered Caribbean coral Acropora cervicornis.</title>
        <authorList>
            <person name="Selwyn J.D."/>
            <person name="Vollmer S.V."/>
        </authorList>
    </citation>
    <scope>NUCLEOTIDE SEQUENCE</scope>
    <source>
        <strain evidence="6">K2</strain>
    </source>
</reference>
<accession>A0AAD9VFF2</accession>
<feature type="transmembrane region" description="Helical" evidence="5">
    <location>
        <begin position="92"/>
        <end position="114"/>
    </location>
</feature>
<evidence type="ECO:0000313" key="7">
    <source>
        <dbReference type="Proteomes" id="UP001249851"/>
    </source>
</evidence>
<evidence type="ECO:0000256" key="1">
    <source>
        <dbReference type="ARBA" id="ARBA00004141"/>
    </source>
</evidence>
<keyword evidence="3 5" id="KW-1133">Transmembrane helix</keyword>